<protein>
    <recommendedName>
        <fullName evidence="6 15">Phosphoenolpyruvate synthase</fullName>
        <shortName evidence="15">PEP synthase</shortName>
        <ecNumber evidence="5 15">2.7.9.2</ecNumber>
    </recommendedName>
    <alternativeName>
        <fullName evidence="13 15">Pyruvate, water dikinase</fullName>
    </alternativeName>
</protein>
<comment type="caution">
    <text evidence="19">The sequence shown here is derived from an EMBL/GenBank/DDBJ whole genome shotgun (WGS) entry which is preliminary data.</text>
</comment>
<evidence type="ECO:0000256" key="12">
    <source>
        <dbReference type="ARBA" id="ARBA00022842"/>
    </source>
</evidence>
<organism evidence="19 20">
    <name type="scientific">Caenibius tardaugens NBRC 16725</name>
    <dbReference type="NCBI Taxonomy" id="1219035"/>
    <lineage>
        <taxon>Bacteria</taxon>
        <taxon>Pseudomonadati</taxon>
        <taxon>Pseudomonadota</taxon>
        <taxon>Alphaproteobacteria</taxon>
        <taxon>Sphingomonadales</taxon>
        <taxon>Erythrobacteraceae</taxon>
        <taxon>Caenibius</taxon>
    </lineage>
</organism>
<comment type="similarity">
    <text evidence="4 15">Belongs to the PEP-utilizing enzyme family.</text>
</comment>
<evidence type="ECO:0000256" key="1">
    <source>
        <dbReference type="ARBA" id="ARBA00001946"/>
    </source>
</evidence>
<evidence type="ECO:0000256" key="8">
    <source>
        <dbReference type="ARBA" id="ARBA00022723"/>
    </source>
</evidence>
<dbReference type="Gene3D" id="3.30.470.20">
    <property type="entry name" value="ATP-grasp fold, B domain"/>
    <property type="match status" value="1"/>
</dbReference>
<reference evidence="19 20" key="1">
    <citation type="submission" date="2013-09" db="EMBL/GenBank/DDBJ databases">
        <title>Whole genome shotgun sequence of Novosphingobium tardaugens NBRC 16725.</title>
        <authorList>
            <person name="Isaki S."/>
            <person name="Hosoyama A."/>
            <person name="Tsuchikane K."/>
            <person name="Katsumata H."/>
            <person name="Ando Y."/>
            <person name="Yamazaki S."/>
            <person name="Fujita N."/>
        </authorList>
    </citation>
    <scope>NUCLEOTIDE SEQUENCE [LARGE SCALE GENOMIC DNA]</scope>
    <source>
        <strain evidence="19 20">NBRC 16725</strain>
    </source>
</reference>
<keyword evidence="8 15" id="KW-0479">Metal-binding</keyword>
<dbReference type="GO" id="GO:0006094">
    <property type="term" value="P:gluconeogenesis"/>
    <property type="evidence" value="ECO:0007669"/>
    <property type="project" value="UniProtKB-UniPathway"/>
</dbReference>
<dbReference type="PIRSF" id="PIRSF000854">
    <property type="entry name" value="PEP_synthase"/>
    <property type="match status" value="1"/>
</dbReference>
<keyword evidence="19" id="KW-0670">Pyruvate</keyword>
<evidence type="ECO:0000256" key="3">
    <source>
        <dbReference type="ARBA" id="ARBA00004742"/>
    </source>
</evidence>
<dbReference type="AlphaFoldDB" id="U2YML9"/>
<dbReference type="FunFam" id="3.30.1490.20:FF:000010">
    <property type="entry name" value="Phosphoenolpyruvate synthase"/>
    <property type="match status" value="1"/>
</dbReference>
<evidence type="ECO:0000259" key="16">
    <source>
        <dbReference type="Pfam" id="PF00391"/>
    </source>
</evidence>
<dbReference type="PANTHER" id="PTHR43030">
    <property type="entry name" value="PHOSPHOENOLPYRUVATE SYNTHASE"/>
    <property type="match status" value="1"/>
</dbReference>
<evidence type="ECO:0000259" key="18">
    <source>
        <dbReference type="Pfam" id="PF02896"/>
    </source>
</evidence>
<dbReference type="SUPFAM" id="SSF56059">
    <property type="entry name" value="Glutathione synthetase ATP-binding domain-like"/>
    <property type="match status" value="1"/>
</dbReference>
<comment type="function">
    <text evidence="2 15">Catalyzes the phosphorylation of pyruvate to phosphoenolpyruvate.</text>
</comment>
<evidence type="ECO:0000256" key="2">
    <source>
        <dbReference type="ARBA" id="ARBA00002988"/>
    </source>
</evidence>
<evidence type="ECO:0000256" key="14">
    <source>
        <dbReference type="ARBA" id="ARBA00047700"/>
    </source>
</evidence>
<evidence type="ECO:0000256" key="15">
    <source>
        <dbReference type="PIRNR" id="PIRNR000854"/>
    </source>
</evidence>
<evidence type="ECO:0000256" key="6">
    <source>
        <dbReference type="ARBA" id="ARBA00021623"/>
    </source>
</evidence>
<dbReference type="InterPro" id="IPR000121">
    <property type="entry name" value="PEP_util_C"/>
</dbReference>
<keyword evidence="12 15" id="KW-0460">Magnesium</keyword>
<dbReference type="InterPro" id="IPR040442">
    <property type="entry name" value="Pyrv_kinase-like_dom_sf"/>
</dbReference>
<dbReference type="eggNOG" id="COG1080">
    <property type="taxonomic scope" value="Bacteria"/>
</dbReference>
<dbReference type="InterPro" id="IPR013815">
    <property type="entry name" value="ATP_grasp_subdomain_1"/>
</dbReference>
<evidence type="ECO:0000256" key="10">
    <source>
        <dbReference type="ARBA" id="ARBA00022777"/>
    </source>
</evidence>
<dbReference type="GO" id="GO:0005524">
    <property type="term" value="F:ATP binding"/>
    <property type="evidence" value="ECO:0007669"/>
    <property type="project" value="UniProtKB-KW"/>
</dbReference>
<keyword evidence="11 15" id="KW-0067">ATP-binding</keyword>
<proteinExistence type="inferred from homology"/>
<comment type="pathway">
    <text evidence="3 15">Carbohydrate biosynthesis; gluconeogenesis.</text>
</comment>
<dbReference type="InterPro" id="IPR023151">
    <property type="entry name" value="PEP_util_CS"/>
</dbReference>
<comment type="catalytic activity">
    <reaction evidence="14 15">
        <text>pyruvate + ATP + H2O = phosphoenolpyruvate + AMP + phosphate + 2 H(+)</text>
        <dbReference type="Rhea" id="RHEA:11364"/>
        <dbReference type="ChEBI" id="CHEBI:15361"/>
        <dbReference type="ChEBI" id="CHEBI:15377"/>
        <dbReference type="ChEBI" id="CHEBI:15378"/>
        <dbReference type="ChEBI" id="CHEBI:30616"/>
        <dbReference type="ChEBI" id="CHEBI:43474"/>
        <dbReference type="ChEBI" id="CHEBI:58702"/>
        <dbReference type="ChEBI" id="CHEBI:456215"/>
        <dbReference type="EC" id="2.7.9.2"/>
    </reaction>
</comment>
<feature type="domain" description="PEP-utilising enzyme C-terminal" evidence="18">
    <location>
        <begin position="479"/>
        <end position="787"/>
    </location>
</feature>
<feature type="domain" description="PEP-utilising enzyme mobile" evidence="16">
    <location>
        <begin position="385"/>
        <end position="455"/>
    </location>
</feature>
<dbReference type="Gene3D" id="3.20.20.60">
    <property type="entry name" value="Phosphoenolpyruvate-binding domains"/>
    <property type="match status" value="1"/>
</dbReference>
<feature type="domain" description="Pyruvate phosphate dikinase AMP/ATP-binding" evidence="17">
    <location>
        <begin position="18"/>
        <end position="342"/>
    </location>
</feature>
<comment type="cofactor">
    <cofactor evidence="1 15">
        <name>Mg(2+)</name>
        <dbReference type="ChEBI" id="CHEBI:18420"/>
    </cofactor>
</comment>
<evidence type="ECO:0000256" key="13">
    <source>
        <dbReference type="ARBA" id="ARBA00033470"/>
    </source>
</evidence>
<dbReference type="EC" id="2.7.9.2" evidence="5 15"/>
<evidence type="ECO:0000313" key="19">
    <source>
        <dbReference type="EMBL" id="GAD50000.1"/>
    </source>
</evidence>
<dbReference type="InterPro" id="IPR018274">
    <property type="entry name" value="PEP_util_AS"/>
</dbReference>
<dbReference type="eggNOG" id="COG0574">
    <property type="taxonomic scope" value="Bacteria"/>
</dbReference>
<gene>
    <name evidence="19" type="ORF">NT2_06_04430</name>
</gene>
<accession>U2YML9</accession>
<dbReference type="Gene3D" id="3.30.1490.20">
    <property type="entry name" value="ATP-grasp fold, A domain"/>
    <property type="match status" value="1"/>
</dbReference>
<dbReference type="EMBL" id="BASZ01000006">
    <property type="protein sequence ID" value="GAD50000.1"/>
    <property type="molecule type" value="Genomic_DNA"/>
</dbReference>
<dbReference type="Pfam" id="PF02896">
    <property type="entry name" value="PEP-utilizers_C"/>
    <property type="match status" value="1"/>
</dbReference>
<dbReference type="KEGG" id="ntd:EGO55_17195"/>
<dbReference type="PROSITE" id="PS00370">
    <property type="entry name" value="PEP_ENZYMES_PHOS_SITE"/>
    <property type="match status" value="1"/>
</dbReference>
<keyword evidence="20" id="KW-1185">Reference proteome</keyword>
<dbReference type="InterPro" id="IPR036637">
    <property type="entry name" value="Phosphohistidine_dom_sf"/>
</dbReference>
<dbReference type="RefSeq" id="WP_021690818.1">
    <property type="nucleotide sequence ID" value="NZ_BASZ01000006.1"/>
</dbReference>
<dbReference type="NCBIfam" id="TIGR01418">
    <property type="entry name" value="PEP_synth"/>
    <property type="match status" value="1"/>
</dbReference>
<evidence type="ECO:0000256" key="5">
    <source>
        <dbReference type="ARBA" id="ARBA00011996"/>
    </source>
</evidence>
<evidence type="ECO:0000256" key="4">
    <source>
        <dbReference type="ARBA" id="ARBA00007837"/>
    </source>
</evidence>
<evidence type="ECO:0000256" key="7">
    <source>
        <dbReference type="ARBA" id="ARBA00022679"/>
    </source>
</evidence>
<dbReference type="InterPro" id="IPR006319">
    <property type="entry name" value="PEP_synth"/>
</dbReference>
<dbReference type="InterPro" id="IPR008279">
    <property type="entry name" value="PEP-util_enz_mobile_dom"/>
</dbReference>
<dbReference type="Pfam" id="PF00391">
    <property type="entry name" value="PEP-utilizers"/>
    <property type="match status" value="1"/>
</dbReference>
<dbReference type="InterPro" id="IPR015813">
    <property type="entry name" value="Pyrv/PenolPyrv_kinase-like_dom"/>
</dbReference>
<dbReference type="PROSITE" id="PS00742">
    <property type="entry name" value="PEP_ENZYMES_2"/>
    <property type="match status" value="1"/>
</dbReference>
<dbReference type="FunFam" id="3.30.470.20:FF:000017">
    <property type="entry name" value="Phosphoenolpyruvate synthase"/>
    <property type="match status" value="1"/>
</dbReference>
<dbReference type="SUPFAM" id="SSF52009">
    <property type="entry name" value="Phosphohistidine domain"/>
    <property type="match status" value="1"/>
</dbReference>
<evidence type="ECO:0000259" key="17">
    <source>
        <dbReference type="Pfam" id="PF01326"/>
    </source>
</evidence>
<keyword evidence="7 15" id="KW-0808">Transferase</keyword>
<dbReference type="GO" id="GO:0008986">
    <property type="term" value="F:pyruvate, water dikinase activity"/>
    <property type="evidence" value="ECO:0007669"/>
    <property type="project" value="UniProtKB-EC"/>
</dbReference>
<dbReference type="Pfam" id="PF01326">
    <property type="entry name" value="PPDK_N"/>
    <property type="match status" value="1"/>
</dbReference>
<dbReference type="InterPro" id="IPR002192">
    <property type="entry name" value="PPDK_AMP/ATP-bd"/>
</dbReference>
<dbReference type="NCBIfam" id="NF005057">
    <property type="entry name" value="PRK06464.1"/>
    <property type="match status" value="1"/>
</dbReference>
<sequence length="793" mass="85871">MSKPMILWFEDIGIADVPAVGGKNASLGEMTAALAQKGVKVPSGFATTADAYRAFVHDNELAPRITEHLSAFHSGGCTLQEAGQAIRSLFLEAEMPSHIAEEIVSAYAELGRRTGTERPAVAVRSSATAEDLPDASFAGQQETFLNVRGRAALLAACRRCFASLFTDRAISYRDAKGFDHLEVALSIGIQQMVRSDLCGSGVMFSIDTETGFPNAIVISAAWGLGETVVQGSVNPDRYVVFKPLLAQPGTEPIIDKELGGKAFRMVYGEGGSHRTRIVETTEQERQSFVLDNSDIVQLARWAVAIEDHYQRPMDMEWAKDGETGELYIVQARPETVQAQASTSTFRHYRLKEKGDPLLTGAAVGTAIAAGKACVIRTAADIAQFRNGSILITETTDPDWVPVMKRAAGIVTNHGGTTSHAAIVSRELGVPAIVGTGNATEIIAENSEITISCANGDVGTIYASILDFSVTDVDIGSLPATRTDIMVNIANPAAAFQWWRLPARGVGLARMEFIINAHIKVHPMALVHPDRVSAEAQRQIRDLTKGYSDPSEFFVDVLARGIAKLASPYYPHPAIVRLSDFKTNEYAHLVGGDAFEPDEENPMLGFRGASRYYDERYREGFALECRALKRVREELGFSNVIVMVPFCRTPAEADRVLEAMAENGLRRGENGLQIYMMCEIPSNVILAEQFATRFDGFSIGSNDLTQLVLGVDRDSGILANLFDERDEAVTRMISEAIRNAHAAGIKIGICGQGPSNHPDFAAFLVSEGIDSMSLNPDSFVRTIKAVAEAEGQSG</sequence>
<dbReference type="PANTHER" id="PTHR43030:SF1">
    <property type="entry name" value="PHOSPHOENOLPYRUVATE SYNTHASE"/>
    <property type="match status" value="1"/>
</dbReference>
<evidence type="ECO:0000256" key="9">
    <source>
        <dbReference type="ARBA" id="ARBA00022741"/>
    </source>
</evidence>
<dbReference type="SUPFAM" id="SSF51621">
    <property type="entry name" value="Phosphoenolpyruvate/pyruvate domain"/>
    <property type="match status" value="1"/>
</dbReference>
<dbReference type="Gene3D" id="3.50.30.10">
    <property type="entry name" value="Phosphohistidine domain"/>
    <property type="match status" value="1"/>
</dbReference>
<dbReference type="OrthoDB" id="9765468at2"/>
<dbReference type="GO" id="GO:0046872">
    <property type="term" value="F:metal ion binding"/>
    <property type="evidence" value="ECO:0007669"/>
    <property type="project" value="UniProtKB-KW"/>
</dbReference>
<dbReference type="Proteomes" id="UP000016568">
    <property type="component" value="Unassembled WGS sequence"/>
</dbReference>
<name>U2YML9_9SPHN</name>
<keyword evidence="9 15" id="KW-0547">Nucleotide-binding</keyword>
<evidence type="ECO:0000313" key="20">
    <source>
        <dbReference type="Proteomes" id="UP000016568"/>
    </source>
</evidence>
<keyword evidence="10 15" id="KW-0418">Kinase</keyword>
<evidence type="ECO:0000256" key="11">
    <source>
        <dbReference type="ARBA" id="ARBA00022840"/>
    </source>
</evidence>
<dbReference type="UniPathway" id="UPA00138"/>